<feature type="transmembrane region" description="Helical" evidence="1">
    <location>
        <begin position="285"/>
        <end position="304"/>
    </location>
</feature>
<dbReference type="Proteomes" id="UP001138921">
    <property type="component" value="Unassembled WGS sequence"/>
</dbReference>
<reference evidence="3" key="2">
    <citation type="submission" date="2021-03" db="EMBL/GenBank/DDBJ databases">
        <authorList>
            <person name="Artuso I."/>
            <person name="Turrini P."/>
            <person name="Pirolo M."/>
            <person name="Lugli G.A."/>
            <person name="Ventura M."/>
            <person name="Visca P."/>
        </authorList>
    </citation>
    <scope>NUCLEOTIDE SEQUENCE</scope>
    <source>
        <strain evidence="3">LMG 26462</strain>
    </source>
</reference>
<evidence type="ECO:0000256" key="2">
    <source>
        <dbReference type="SAM" id="SignalP"/>
    </source>
</evidence>
<dbReference type="AlphaFoldDB" id="A0A9X1AAS1"/>
<evidence type="ECO:0000313" key="4">
    <source>
        <dbReference type="Proteomes" id="UP001138921"/>
    </source>
</evidence>
<reference evidence="3" key="1">
    <citation type="journal article" date="2021" name="Microorganisms">
        <title>Phylogenomic Reconstruction and Metabolic Potential of the Genus Aminobacter.</title>
        <authorList>
            <person name="Artuso I."/>
            <person name="Turrini P."/>
            <person name="Pirolo M."/>
            <person name="Lugli G.A."/>
            <person name="Ventura M."/>
            <person name="Visca P."/>
        </authorList>
    </citation>
    <scope>NUCLEOTIDE SEQUENCE</scope>
    <source>
        <strain evidence="3">LMG 26462</strain>
    </source>
</reference>
<dbReference type="RefSeq" id="WP_214389391.1">
    <property type="nucleotide sequence ID" value="NZ_JAFLWW010000003.1"/>
</dbReference>
<gene>
    <name evidence="3" type="ORF">J1C56_12140</name>
</gene>
<dbReference type="Gene3D" id="3.10.20.310">
    <property type="entry name" value="membrane protein fhac"/>
    <property type="match status" value="1"/>
</dbReference>
<keyword evidence="1" id="KW-0812">Transmembrane</keyword>
<feature type="signal peptide" evidence="2">
    <location>
        <begin position="1"/>
        <end position="23"/>
    </location>
</feature>
<evidence type="ECO:0000256" key="1">
    <source>
        <dbReference type="SAM" id="Phobius"/>
    </source>
</evidence>
<dbReference type="EMBL" id="JAFLWW010000003">
    <property type="protein sequence ID" value="MBT1156342.1"/>
    <property type="molecule type" value="Genomic_DNA"/>
</dbReference>
<keyword evidence="2" id="KW-0732">Signal</keyword>
<accession>A0A9X1AAS1</accession>
<keyword evidence="1" id="KW-1133">Transmembrane helix</keyword>
<sequence>MPAIVATLACAAMLSLFVGSGFAADFPVIELETTSNTKLDGVLRAALNTPELERAAKGGEAKAWQPAVEAERHRLEELMRGQGYLEARVDMSATTAEAGSPEKVILKPLAGPLFRVGMVEVDGLDGVATDAARDDVSRQMMEAAGKPARGDLLATLEDEVLWRLRTASYPFVRVTDRGLLPIPGQALATVRIVVAPGSSATFGTVTYAGLTGLKVEDLSRLQPFRQGDPYDPEQLDRFREALLAHPSVKTVRVRLPEDVDAGGQLQLRAEVEEEQLRSDDATGNYRTGLVAAMSAIAALAIRQVSVASLRPGRSRWPLWLEVVPVLLLAAAFYLIAQRLMLLAFPG</sequence>
<evidence type="ECO:0008006" key="5">
    <source>
        <dbReference type="Google" id="ProtNLM"/>
    </source>
</evidence>
<feature type="transmembrane region" description="Helical" evidence="1">
    <location>
        <begin position="316"/>
        <end position="336"/>
    </location>
</feature>
<organism evidence="3 4">
    <name type="scientific">Aminobacter anthyllidis</name>
    <dbReference type="NCBI Taxonomy" id="1035067"/>
    <lineage>
        <taxon>Bacteria</taxon>
        <taxon>Pseudomonadati</taxon>
        <taxon>Pseudomonadota</taxon>
        <taxon>Alphaproteobacteria</taxon>
        <taxon>Hyphomicrobiales</taxon>
        <taxon>Phyllobacteriaceae</taxon>
        <taxon>Aminobacter</taxon>
    </lineage>
</organism>
<evidence type="ECO:0000313" key="3">
    <source>
        <dbReference type="EMBL" id="MBT1156342.1"/>
    </source>
</evidence>
<keyword evidence="1" id="KW-0472">Membrane</keyword>
<comment type="caution">
    <text evidence="3">The sequence shown here is derived from an EMBL/GenBank/DDBJ whole genome shotgun (WGS) entry which is preliminary data.</text>
</comment>
<feature type="chain" id="PRO_5040736185" description="Outer membrane protein assembly factor" evidence="2">
    <location>
        <begin position="24"/>
        <end position="346"/>
    </location>
</feature>
<protein>
    <recommendedName>
        <fullName evidence="5">Outer membrane protein assembly factor</fullName>
    </recommendedName>
</protein>
<proteinExistence type="predicted"/>
<keyword evidence="4" id="KW-1185">Reference proteome</keyword>
<name>A0A9X1AAS1_9HYPH</name>